<name>A0A382B1Z8_9ZZZZ</name>
<dbReference type="GO" id="GO:0008410">
    <property type="term" value="F:CoA-transferase activity"/>
    <property type="evidence" value="ECO:0007669"/>
    <property type="project" value="TreeGrafter"/>
</dbReference>
<keyword evidence="1" id="KW-0808">Transferase</keyword>
<proteinExistence type="predicted"/>
<dbReference type="PANTHER" id="PTHR48207">
    <property type="entry name" value="SUCCINATE--HYDROXYMETHYLGLUTARATE COA-TRANSFERASE"/>
    <property type="match status" value="1"/>
</dbReference>
<sequence>MGAEIIRLESAKRPDAYRLSAFYDERRDGKYWNRALNFNEQNRNKLSLGLELDNKNGLQYLYDLISISDVFACNFTPRVMKKFGLEYENLQKIRPDIIVISSTGYGHTGPWSSFGAIGFGTEAASGLAAATGYENGPPAQPEIPYPDYTAAEHTVFAVMAALIHRLKEGEGQFIEVSQAECVTSTIPETILEYTANKRIVKRIGNSHPNISPHGCYPCEGQDKWITI</sequence>
<dbReference type="EMBL" id="UINC01027675">
    <property type="protein sequence ID" value="SVB07322.1"/>
    <property type="molecule type" value="Genomic_DNA"/>
</dbReference>
<evidence type="ECO:0008006" key="3">
    <source>
        <dbReference type="Google" id="ProtNLM"/>
    </source>
</evidence>
<dbReference type="Pfam" id="PF02515">
    <property type="entry name" value="CoA_transf_3"/>
    <property type="match status" value="1"/>
</dbReference>
<dbReference type="Gene3D" id="3.40.50.10540">
    <property type="entry name" value="Crotonobetainyl-coa:carnitine coa-transferase, domain 1"/>
    <property type="match status" value="1"/>
</dbReference>
<evidence type="ECO:0000256" key="1">
    <source>
        <dbReference type="ARBA" id="ARBA00022679"/>
    </source>
</evidence>
<dbReference type="InterPro" id="IPR044855">
    <property type="entry name" value="CoA-Trfase_III_dom3_sf"/>
</dbReference>
<dbReference type="InterPro" id="IPR003673">
    <property type="entry name" value="CoA-Trfase_fam_III"/>
</dbReference>
<feature type="non-terminal residue" evidence="2">
    <location>
        <position position="227"/>
    </location>
</feature>
<reference evidence="2" key="1">
    <citation type="submission" date="2018-05" db="EMBL/GenBank/DDBJ databases">
        <authorList>
            <person name="Lanie J.A."/>
            <person name="Ng W.-L."/>
            <person name="Kazmierczak K.M."/>
            <person name="Andrzejewski T.M."/>
            <person name="Davidsen T.M."/>
            <person name="Wayne K.J."/>
            <person name="Tettelin H."/>
            <person name="Glass J.I."/>
            <person name="Rusch D."/>
            <person name="Podicherti R."/>
            <person name="Tsui H.-C.T."/>
            <person name="Winkler M.E."/>
        </authorList>
    </citation>
    <scope>NUCLEOTIDE SEQUENCE</scope>
</reference>
<organism evidence="2">
    <name type="scientific">marine metagenome</name>
    <dbReference type="NCBI Taxonomy" id="408172"/>
    <lineage>
        <taxon>unclassified sequences</taxon>
        <taxon>metagenomes</taxon>
        <taxon>ecological metagenomes</taxon>
    </lineage>
</organism>
<dbReference type="PANTHER" id="PTHR48207:SF3">
    <property type="entry name" value="SUCCINATE--HYDROXYMETHYLGLUTARATE COA-TRANSFERASE"/>
    <property type="match status" value="1"/>
</dbReference>
<dbReference type="InterPro" id="IPR050483">
    <property type="entry name" value="CoA-transferase_III_domain"/>
</dbReference>
<evidence type="ECO:0000313" key="2">
    <source>
        <dbReference type="EMBL" id="SVB07322.1"/>
    </source>
</evidence>
<dbReference type="Gene3D" id="3.30.1540.10">
    <property type="entry name" value="formyl-coa transferase, domain 3"/>
    <property type="match status" value="1"/>
</dbReference>
<gene>
    <name evidence="2" type="ORF">METZ01_LOCUS160176</name>
</gene>
<protein>
    <recommendedName>
        <fullName evidence="3">CoA transferase</fullName>
    </recommendedName>
</protein>
<dbReference type="InterPro" id="IPR023606">
    <property type="entry name" value="CoA-Trfase_III_dom_1_sf"/>
</dbReference>
<accession>A0A382B1Z8</accession>
<dbReference type="AlphaFoldDB" id="A0A382B1Z8"/>
<dbReference type="SUPFAM" id="SSF89796">
    <property type="entry name" value="CoA-transferase family III (CaiB/BaiF)"/>
    <property type="match status" value="1"/>
</dbReference>